<proteinExistence type="predicted"/>
<organism evidence="1">
    <name type="scientific">uncultured Planctomycetota bacterium</name>
    <dbReference type="NCBI Taxonomy" id="120965"/>
    <lineage>
        <taxon>Bacteria</taxon>
        <taxon>Pseudomonadati</taxon>
        <taxon>Planctomycetota</taxon>
        <taxon>environmental samples</taxon>
    </lineage>
</organism>
<reference evidence="1" key="2">
    <citation type="journal article" date="2012" name="PLoS ONE">
        <title>A Deeply Branching Thermophilic Bacterium with an Ancient Acetyl-CoA Pathway Dominates a Subsurface Ecosystem.</title>
        <authorList>
            <person name="Takami H."/>
            <person name="Noguchi H."/>
            <person name="Takaki Y."/>
            <person name="Uchiyama I."/>
            <person name="Toyoda A."/>
            <person name="Nishi S."/>
            <person name="Chee G.-J."/>
            <person name="Arai W."/>
            <person name="Nunoura T."/>
            <person name="Itoh T."/>
            <person name="Hattori M."/>
            <person name="Takai K."/>
        </authorList>
    </citation>
    <scope>NUCLEOTIDE SEQUENCE</scope>
</reference>
<sequence length="75" mass="8384">MKKGGSKAPELKTLGDVVRWVIAELGAMCPSPERLAAYFANPDDVSLRDVRYHVEEARCSICRAERETMQRATSD</sequence>
<dbReference type="AlphaFoldDB" id="H5SAU3"/>
<protein>
    <submittedName>
        <fullName evidence="1">Uncharacterized protein</fullName>
    </submittedName>
</protein>
<reference evidence="1" key="1">
    <citation type="journal article" date="2005" name="Environ. Microbiol.">
        <title>Genetic and functional properties of uncultivated thermophilic crenarchaeotes from a subsurface gold mine as revealed by analysis of genome fragments.</title>
        <authorList>
            <person name="Nunoura T."/>
            <person name="Hirayama H."/>
            <person name="Takami H."/>
            <person name="Oida H."/>
            <person name="Nishi S."/>
            <person name="Shimamura S."/>
            <person name="Suzuki Y."/>
            <person name="Inagaki F."/>
            <person name="Takai K."/>
            <person name="Nealson K.H."/>
            <person name="Horikoshi K."/>
        </authorList>
    </citation>
    <scope>NUCLEOTIDE SEQUENCE</scope>
</reference>
<dbReference type="EMBL" id="AP011653">
    <property type="protein sequence ID" value="BAL53279.1"/>
    <property type="molecule type" value="Genomic_DNA"/>
</dbReference>
<accession>H5SAU3</accession>
<evidence type="ECO:0000313" key="1">
    <source>
        <dbReference type="EMBL" id="BAL53279.1"/>
    </source>
</evidence>
<gene>
    <name evidence="1" type="ORF">HGMM_F06C06C24</name>
</gene>
<name>H5SAU3_9BACT</name>